<sequence>MEDALPSLLIEVMIRPRVGDFRYTNDEMDVMLEDIASMKDLGVRGFVVGVLTDEGRVDIEAMKKLVDTILPLEVCFHRAFDMTRDPDEALRDIIDIGGISRILTSGHAPKAPDALPVLEKLFDTAKSLFEEDVWGITVMPGSGINHKTVGEVVQQLLPKGLREIHLSGGHWVGSTMQFRKDGMGMAISPEYEWSIWQTREKEIKKVRYAADVAWDDYWDTISAAAEQEEIESETVDSTT</sequence>
<dbReference type="KEGG" id="cci:CC1G_06578"/>
<evidence type="ECO:0000313" key="3">
    <source>
        <dbReference type="EMBL" id="EAU92567.2"/>
    </source>
</evidence>
<dbReference type="GO" id="GO:0005507">
    <property type="term" value="F:copper ion binding"/>
    <property type="evidence" value="ECO:0007669"/>
    <property type="project" value="TreeGrafter"/>
</dbReference>
<dbReference type="GeneID" id="6005668"/>
<dbReference type="InterPro" id="IPR036822">
    <property type="entry name" value="CutC-like_dom_sf"/>
</dbReference>
<protein>
    <recommendedName>
        <fullName evidence="2">Copper homeostasis protein cutC homolog</fullName>
    </recommendedName>
</protein>
<dbReference type="STRING" id="240176.A8N306"/>
<dbReference type="EMBL" id="AACS02000001">
    <property type="protein sequence ID" value="EAU92567.2"/>
    <property type="molecule type" value="Genomic_DNA"/>
</dbReference>
<name>A8N306_COPC7</name>
<dbReference type="eggNOG" id="KOG4013">
    <property type="taxonomic scope" value="Eukaryota"/>
</dbReference>
<dbReference type="Proteomes" id="UP000001861">
    <property type="component" value="Unassembled WGS sequence"/>
</dbReference>
<evidence type="ECO:0000256" key="1">
    <source>
        <dbReference type="ARBA" id="ARBA00007768"/>
    </source>
</evidence>
<accession>A8N306</accession>
<dbReference type="PANTHER" id="PTHR12598">
    <property type="entry name" value="COPPER HOMEOSTASIS PROTEIN CUTC"/>
    <property type="match status" value="1"/>
</dbReference>
<dbReference type="Gene3D" id="3.20.20.380">
    <property type="entry name" value="Copper homeostasis (CutC) domain"/>
    <property type="match status" value="1"/>
</dbReference>
<dbReference type="OMA" id="VMIRPRT"/>
<evidence type="ECO:0000313" key="4">
    <source>
        <dbReference type="Proteomes" id="UP000001861"/>
    </source>
</evidence>
<dbReference type="RefSeq" id="XP_001829241.2">
    <property type="nucleotide sequence ID" value="XM_001829189.2"/>
</dbReference>
<organism evidence="3 4">
    <name type="scientific">Coprinopsis cinerea (strain Okayama-7 / 130 / ATCC MYA-4618 / FGSC 9003)</name>
    <name type="common">Inky cap fungus</name>
    <name type="synonym">Hormographiella aspergillata</name>
    <dbReference type="NCBI Taxonomy" id="240176"/>
    <lineage>
        <taxon>Eukaryota</taxon>
        <taxon>Fungi</taxon>
        <taxon>Dikarya</taxon>
        <taxon>Basidiomycota</taxon>
        <taxon>Agaricomycotina</taxon>
        <taxon>Agaricomycetes</taxon>
        <taxon>Agaricomycetidae</taxon>
        <taxon>Agaricales</taxon>
        <taxon>Agaricineae</taxon>
        <taxon>Psathyrellaceae</taxon>
        <taxon>Coprinopsis</taxon>
    </lineage>
</organism>
<evidence type="ECO:0000256" key="2">
    <source>
        <dbReference type="ARBA" id="ARBA00019014"/>
    </source>
</evidence>
<dbReference type="Pfam" id="PF03932">
    <property type="entry name" value="CutC"/>
    <property type="match status" value="1"/>
</dbReference>
<gene>
    <name evidence="3" type="ORF">CC1G_06578</name>
</gene>
<dbReference type="InterPro" id="IPR005627">
    <property type="entry name" value="CutC-like"/>
</dbReference>
<dbReference type="VEuPathDB" id="FungiDB:CC1G_06578"/>
<comment type="caution">
    <text evidence="3">The sequence shown here is derived from an EMBL/GenBank/DDBJ whole genome shotgun (WGS) entry which is preliminary data.</text>
</comment>
<dbReference type="InParanoid" id="A8N306"/>
<proteinExistence type="inferred from homology"/>
<dbReference type="OrthoDB" id="7392499at2759"/>
<comment type="similarity">
    <text evidence="1">Belongs to the CutC family.</text>
</comment>
<dbReference type="AlphaFoldDB" id="A8N306"/>
<dbReference type="HOGENOM" id="CLU_050555_3_1_1"/>
<keyword evidence="4" id="KW-1185">Reference proteome</keyword>
<reference evidence="3 4" key="1">
    <citation type="journal article" date="2010" name="Proc. Natl. Acad. Sci. U.S.A.">
        <title>Insights into evolution of multicellular fungi from the assembled chromosomes of the mushroom Coprinopsis cinerea (Coprinus cinereus).</title>
        <authorList>
            <person name="Stajich J.E."/>
            <person name="Wilke S.K."/>
            <person name="Ahren D."/>
            <person name="Au C.H."/>
            <person name="Birren B.W."/>
            <person name="Borodovsky M."/>
            <person name="Burns C."/>
            <person name="Canback B."/>
            <person name="Casselton L.A."/>
            <person name="Cheng C.K."/>
            <person name="Deng J."/>
            <person name="Dietrich F.S."/>
            <person name="Fargo D.C."/>
            <person name="Farman M.L."/>
            <person name="Gathman A.C."/>
            <person name="Goldberg J."/>
            <person name="Guigo R."/>
            <person name="Hoegger P.J."/>
            <person name="Hooker J.B."/>
            <person name="Huggins A."/>
            <person name="James T.Y."/>
            <person name="Kamada T."/>
            <person name="Kilaru S."/>
            <person name="Kodira C."/>
            <person name="Kues U."/>
            <person name="Kupfer D."/>
            <person name="Kwan H.S."/>
            <person name="Lomsadze A."/>
            <person name="Li W."/>
            <person name="Lilly W.W."/>
            <person name="Ma L.J."/>
            <person name="Mackey A.J."/>
            <person name="Manning G."/>
            <person name="Martin F."/>
            <person name="Muraguchi H."/>
            <person name="Natvig D.O."/>
            <person name="Palmerini H."/>
            <person name="Ramesh M.A."/>
            <person name="Rehmeyer C.J."/>
            <person name="Roe B.A."/>
            <person name="Shenoy N."/>
            <person name="Stanke M."/>
            <person name="Ter-Hovhannisyan V."/>
            <person name="Tunlid A."/>
            <person name="Velagapudi R."/>
            <person name="Vision T.J."/>
            <person name="Zeng Q."/>
            <person name="Zolan M.E."/>
            <person name="Pukkila P.J."/>
        </authorList>
    </citation>
    <scope>NUCLEOTIDE SEQUENCE [LARGE SCALE GENOMIC DNA]</scope>
    <source>
        <strain evidence="4">Okayama-7 / 130 / ATCC MYA-4618 / FGSC 9003</strain>
    </source>
</reference>
<dbReference type="SUPFAM" id="SSF110395">
    <property type="entry name" value="CutC-like"/>
    <property type="match status" value="1"/>
</dbReference>
<dbReference type="PANTHER" id="PTHR12598:SF0">
    <property type="entry name" value="COPPER HOMEOSTASIS PROTEIN CUTC HOMOLOG"/>
    <property type="match status" value="1"/>
</dbReference>